<dbReference type="Proteomes" id="UP000324252">
    <property type="component" value="Unassembled WGS sequence"/>
</dbReference>
<sequence length="108" mass="12073">MTTIQDRRKALLNRLAELDGRLHTIEAELDAEHSKDWDDAAVEREGDEVLEHLGQAGQDEIRRIRAALQRIRDGEYGYCAKCGEEIAAERLDVLPDTPLCRNCAAATG</sequence>
<evidence type="ECO:0000313" key="7">
    <source>
        <dbReference type="EMBL" id="SHJ63520.1"/>
    </source>
</evidence>
<dbReference type="SUPFAM" id="SSF57716">
    <property type="entry name" value="Glucocorticoid receptor-like (DNA-binding domain)"/>
    <property type="match status" value="1"/>
</dbReference>
<protein>
    <submittedName>
        <fullName evidence="7">Transcriptional regulator, TraR/DksA family</fullName>
    </submittedName>
</protein>
<evidence type="ECO:0000256" key="4">
    <source>
        <dbReference type="PROSITE-ProRule" id="PRU00510"/>
    </source>
</evidence>
<reference evidence="7 8" key="1">
    <citation type="submission" date="2016-11" db="EMBL/GenBank/DDBJ databases">
        <authorList>
            <person name="Varghese N."/>
            <person name="Submissions S."/>
        </authorList>
    </citation>
    <scope>NUCLEOTIDE SEQUENCE [LARGE SCALE GENOMIC DNA]</scope>
    <source>
        <strain evidence="7 8">DSM 29620</strain>
    </source>
</reference>
<feature type="zinc finger region" description="dksA C4-type" evidence="4">
    <location>
        <begin position="79"/>
        <end position="103"/>
    </location>
</feature>
<dbReference type="Gene3D" id="1.20.120.910">
    <property type="entry name" value="DksA, coiled-coil domain"/>
    <property type="match status" value="1"/>
</dbReference>
<dbReference type="PANTHER" id="PTHR33823">
    <property type="entry name" value="RNA POLYMERASE-BINDING TRANSCRIPTION FACTOR DKSA-RELATED"/>
    <property type="match status" value="1"/>
</dbReference>
<accession>A0A1H0AX35</accession>
<dbReference type="PANTHER" id="PTHR33823:SF4">
    <property type="entry name" value="GENERAL STRESS PROTEIN 16O"/>
    <property type="match status" value="1"/>
</dbReference>
<keyword evidence="2" id="KW-0863">Zinc-finger</keyword>
<dbReference type="EMBL" id="FQZZ01000001">
    <property type="protein sequence ID" value="SHJ63520.1"/>
    <property type="molecule type" value="Genomic_DNA"/>
</dbReference>
<dbReference type="InterPro" id="IPR000962">
    <property type="entry name" value="Znf_DskA_TraR"/>
</dbReference>
<evidence type="ECO:0000256" key="3">
    <source>
        <dbReference type="ARBA" id="ARBA00022833"/>
    </source>
</evidence>
<evidence type="ECO:0000256" key="2">
    <source>
        <dbReference type="ARBA" id="ARBA00022771"/>
    </source>
</evidence>
<evidence type="ECO:0000259" key="6">
    <source>
        <dbReference type="Pfam" id="PF21173"/>
    </source>
</evidence>
<evidence type="ECO:0000256" key="1">
    <source>
        <dbReference type="ARBA" id="ARBA00022723"/>
    </source>
</evidence>
<keyword evidence="3" id="KW-0862">Zinc</keyword>
<feature type="domain" description="DnaK suppressor protein-like N-terminal" evidence="6">
    <location>
        <begin position="8"/>
        <end position="71"/>
    </location>
</feature>
<name>A0A1H0AX35_9RHOB</name>
<proteinExistence type="predicted"/>
<dbReference type="Pfam" id="PF01258">
    <property type="entry name" value="zf-dskA_traR"/>
    <property type="match status" value="1"/>
</dbReference>
<evidence type="ECO:0000259" key="5">
    <source>
        <dbReference type="Pfam" id="PF01258"/>
    </source>
</evidence>
<feature type="domain" description="Zinc finger DksA/TraR C4-type" evidence="5">
    <location>
        <begin position="74"/>
        <end position="105"/>
    </location>
</feature>
<dbReference type="Pfam" id="PF21173">
    <property type="entry name" value="DksA-like_N"/>
    <property type="match status" value="1"/>
</dbReference>
<keyword evidence="1" id="KW-0479">Metal-binding</keyword>
<dbReference type="InterPro" id="IPR048487">
    <property type="entry name" value="DksA-like_N"/>
</dbReference>
<evidence type="ECO:0000313" key="8">
    <source>
        <dbReference type="Proteomes" id="UP000324252"/>
    </source>
</evidence>
<gene>
    <name evidence="7" type="ORF">SAMN05444142_101874</name>
</gene>
<organism evidence="7 8">
    <name type="scientific">Lutimaribacter pacificus</name>
    <dbReference type="NCBI Taxonomy" id="391948"/>
    <lineage>
        <taxon>Bacteria</taxon>
        <taxon>Pseudomonadati</taxon>
        <taxon>Pseudomonadota</taxon>
        <taxon>Alphaproteobacteria</taxon>
        <taxon>Rhodobacterales</taxon>
        <taxon>Roseobacteraceae</taxon>
        <taxon>Lutimaribacter</taxon>
    </lineage>
</organism>
<dbReference type="OrthoDB" id="1121111at2"/>
<dbReference type="PROSITE" id="PS51128">
    <property type="entry name" value="ZF_DKSA_2"/>
    <property type="match status" value="1"/>
</dbReference>
<dbReference type="GO" id="GO:0008270">
    <property type="term" value="F:zinc ion binding"/>
    <property type="evidence" value="ECO:0007669"/>
    <property type="project" value="UniProtKB-KW"/>
</dbReference>
<keyword evidence="8" id="KW-1185">Reference proteome</keyword>
<dbReference type="RefSeq" id="WP_149786267.1">
    <property type="nucleotide sequence ID" value="NZ_FNIO01000001.1"/>
</dbReference>
<dbReference type="AlphaFoldDB" id="A0A1H0AX35"/>